<keyword evidence="2" id="KW-1185">Reference proteome</keyword>
<sequence>MVVNLKVINCLTSEYLVTVQVKSLSSSSSDGDEGHVLQIKTIKGTDGEVPIGKSEGIPKHALMAHKFDISKTGGGLQILVAWPKERKFTEWRLIPKEDSENCACNYFVSTEGIFVQGSMDGSSTDGTPSKGAGWRKVKKIDEIRGSSGKMMEIVCTAVE</sequence>
<accession>A0A226ES97</accession>
<proteinExistence type="predicted"/>
<organism evidence="1 2">
    <name type="scientific">Folsomia candida</name>
    <name type="common">Springtail</name>
    <dbReference type="NCBI Taxonomy" id="158441"/>
    <lineage>
        <taxon>Eukaryota</taxon>
        <taxon>Metazoa</taxon>
        <taxon>Ecdysozoa</taxon>
        <taxon>Arthropoda</taxon>
        <taxon>Hexapoda</taxon>
        <taxon>Collembola</taxon>
        <taxon>Entomobryomorpha</taxon>
        <taxon>Isotomoidea</taxon>
        <taxon>Isotomidae</taxon>
        <taxon>Proisotominae</taxon>
        <taxon>Folsomia</taxon>
    </lineage>
</organism>
<comment type="caution">
    <text evidence="1">The sequence shown here is derived from an EMBL/GenBank/DDBJ whole genome shotgun (WGS) entry which is preliminary data.</text>
</comment>
<gene>
    <name evidence="1" type="ORF">Fcan01_04689</name>
</gene>
<protein>
    <submittedName>
        <fullName evidence="1">Uncharacterized protein</fullName>
    </submittedName>
</protein>
<dbReference type="AlphaFoldDB" id="A0A226ES97"/>
<evidence type="ECO:0000313" key="2">
    <source>
        <dbReference type="Proteomes" id="UP000198287"/>
    </source>
</evidence>
<evidence type="ECO:0000313" key="1">
    <source>
        <dbReference type="EMBL" id="OXA60098.1"/>
    </source>
</evidence>
<reference evidence="1 2" key="1">
    <citation type="submission" date="2015-12" db="EMBL/GenBank/DDBJ databases">
        <title>The genome of Folsomia candida.</title>
        <authorList>
            <person name="Faddeeva A."/>
            <person name="Derks M.F."/>
            <person name="Anvar Y."/>
            <person name="Smit S."/>
            <person name="Van Straalen N."/>
            <person name="Roelofs D."/>
        </authorList>
    </citation>
    <scope>NUCLEOTIDE SEQUENCE [LARGE SCALE GENOMIC DNA]</scope>
    <source>
        <strain evidence="1 2">VU population</strain>
        <tissue evidence="1">Whole body</tissue>
    </source>
</reference>
<dbReference type="EMBL" id="LNIX01000002">
    <property type="protein sequence ID" value="OXA60098.1"/>
    <property type="molecule type" value="Genomic_DNA"/>
</dbReference>
<name>A0A226ES97_FOLCA</name>
<dbReference type="Proteomes" id="UP000198287">
    <property type="component" value="Unassembled WGS sequence"/>
</dbReference>